<dbReference type="KEGG" id="nev:NTE_00166"/>
<protein>
    <submittedName>
        <fullName evidence="2">Uncharacterized protein</fullName>
    </submittedName>
</protein>
<reference evidence="2 3" key="1">
    <citation type="journal article" date="2014" name="PLoS ONE">
        <title>Genome Sequence of Candidatus Nitrososphaera evergladensis from Group I.1b Enriched from Everglades Soil Reveals Novel Genomic Features of the Ammonia-Oxidizing Archaea.</title>
        <authorList>
            <person name="Zhalnina K.V."/>
            <person name="Dias R."/>
            <person name="Leonard M.T."/>
            <person name="Dorr de Quadros P."/>
            <person name="Camargo F.A."/>
            <person name="Drew J.C."/>
            <person name="Farmerie W.G."/>
            <person name="Daroub S.H."/>
            <person name="Triplett E.W."/>
        </authorList>
    </citation>
    <scope>NUCLEOTIDE SEQUENCE [LARGE SCALE GENOMIC DNA]</scope>
    <source>
        <strain evidence="2 3">SR1</strain>
    </source>
</reference>
<gene>
    <name evidence="2" type="ORF">NTE_00166</name>
</gene>
<proteinExistence type="predicted"/>
<accession>A0A075MLY2</accession>
<keyword evidence="3" id="KW-1185">Reference proteome</keyword>
<organism evidence="2 3">
    <name type="scientific">Candidatus Nitrososphaera evergladensis SR1</name>
    <dbReference type="NCBI Taxonomy" id="1459636"/>
    <lineage>
        <taxon>Archaea</taxon>
        <taxon>Nitrososphaerota</taxon>
        <taxon>Nitrososphaeria</taxon>
        <taxon>Nitrososphaerales</taxon>
        <taxon>Nitrososphaeraceae</taxon>
        <taxon>Nitrososphaera</taxon>
    </lineage>
</organism>
<keyword evidence="1" id="KW-1133">Transmembrane helix</keyword>
<name>A0A075MLY2_9ARCH</name>
<dbReference type="Proteomes" id="UP000028194">
    <property type="component" value="Chromosome"/>
</dbReference>
<feature type="transmembrane region" description="Helical" evidence="1">
    <location>
        <begin position="6"/>
        <end position="27"/>
    </location>
</feature>
<evidence type="ECO:0000256" key="1">
    <source>
        <dbReference type="SAM" id="Phobius"/>
    </source>
</evidence>
<keyword evidence="1" id="KW-0812">Transmembrane</keyword>
<dbReference type="EMBL" id="CP007174">
    <property type="protein sequence ID" value="AIF82248.1"/>
    <property type="molecule type" value="Genomic_DNA"/>
</dbReference>
<evidence type="ECO:0000313" key="2">
    <source>
        <dbReference type="EMBL" id="AIF82248.1"/>
    </source>
</evidence>
<sequence>MLGAMVVIGSLLVIVLLFAFYIFPTVMCGPDQTSGNRGNADFKDPIVEFCKVSK</sequence>
<dbReference type="AlphaFoldDB" id="A0A075MLY2"/>
<keyword evidence="1" id="KW-0472">Membrane</keyword>
<evidence type="ECO:0000313" key="3">
    <source>
        <dbReference type="Proteomes" id="UP000028194"/>
    </source>
</evidence>
<dbReference type="HOGENOM" id="CLU_3038858_0_0_2"/>